<dbReference type="InterPro" id="IPR050259">
    <property type="entry name" value="SDR"/>
</dbReference>
<name>A0ABQ2GEL9_9DEIO</name>
<organism evidence="2 3">
    <name type="scientific">Deinococcus aerolatus</name>
    <dbReference type="NCBI Taxonomy" id="522487"/>
    <lineage>
        <taxon>Bacteria</taxon>
        <taxon>Thermotogati</taxon>
        <taxon>Deinococcota</taxon>
        <taxon>Deinococci</taxon>
        <taxon>Deinococcales</taxon>
        <taxon>Deinococcaceae</taxon>
        <taxon>Deinococcus</taxon>
    </lineage>
</organism>
<evidence type="ECO:0000313" key="2">
    <source>
        <dbReference type="EMBL" id="GGL90649.1"/>
    </source>
</evidence>
<dbReference type="Gene3D" id="3.40.50.720">
    <property type="entry name" value="NAD(P)-binding Rossmann-like Domain"/>
    <property type="match status" value="1"/>
</dbReference>
<dbReference type="InterPro" id="IPR002347">
    <property type="entry name" value="SDR_fam"/>
</dbReference>
<evidence type="ECO:0000256" key="1">
    <source>
        <dbReference type="ARBA" id="ARBA00006484"/>
    </source>
</evidence>
<dbReference type="SUPFAM" id="SSF51735">
    <property type="entry name" value="NAD(P)-binding Rossmann-fold domains"/>
    <property type="match status" value="1"/>
</dbReference>
<evidence type="ECO:0000313" key="3">
    <source>
        <dbReference type="Proteomes" id="UP000639973"/>
    </source>
</evidence>
<gene>
    <name evidence="2" type="ORF">GCM10010840_30850</name>
</gene>
<protein>
    <recommendedName>
        <fullName evidence="4">Enoyl-(Acyl carrier protein) reductase</fullName>
    </recommendedName>
</protein>
<sequence>MHSGFIDTPMVRDYATQSGHHDGLLAGLVALHPAGRLGRAEEVAAVVAFLASNEASFMTDSEVVVDGGYTAQ</sequence>
<dbReference type="Pfam" id="PF13561">
    <property type="entry name" value="adh_short_C2"/>
    <property type="match status" value="1"/>
</dbReference>
<dbReference type="InterPro" id="IPR036291">
    <property type="entry name" value="NAD(P)-bd_dom_sf"/>
</dbReference>
<dbReference type="PANTHER" id="PTHR42879">
    <property type="entry name" value="3-OXOACYL-(ACYL-CARRIER-PROTEIN) REDUCTASE"/>
    <property type="match status" value="1"/>
</dbReference>
<keyword evidence="3" id="KW-1185">Reference proteome</keyword>
<comment type="similarity">
    <text evidence="1">Belongs to the short-chain dehydrogenases/reductases (SDR) family.</text>
</comment>
<accession>A0ABQ2GEL9</accession>
<reference evidence="3" key="1">
    <citation type="journal article" date="2019" name="Int. J. Syst. Evol. Microbiol.">
        <title>The Global Catalogue of Microorganisms (GCM) 10K type strain sequencing project: providing services to taxonomists for standard genome sequencing and annotation.</title>
        <authorList>
            <consortium name="The Broad Institute Genomics Platform"/>
            <consortium name="The Broad Institute Genome Sequencing Center for Infectious Disease"/>
            <person name="Wu L."/>
            <person name="Ma J."/>
        </authorList>
    </citation>
    <scope>NUCLEOTIDE SEQUENCE [LARGE SCALE GENOMIC DNA]</scope>
    <source>
        <strain evidence="3">JCM 15442</strain>
    </source>
</reference>
<proteinExistence type="inferred from homology"/>
<dbReference type="Proteomes" id="UP000639973">
    <property type="component" value="Unassembled WGS sequence"/>
</dbReference>
<dbReference type="EMBL" id="BMOL01000018">
    <property type="protein sequence ID" value="GGL90649.1"/>
    <property type="molecule type" value="Genomic_DNA"/>
</dbReference>
<evidence type="ECO:0008006" key="4">
    <source>
        <dbReference type="Google" id="ProtNLM"/>
    </source>
</evidence>
<dbReference type="PANTHER" id="PTHR42879:SF2">
    <property type="entry name" value="3-OXOACYL-[ACYL-CARRIER-PROTEIN] REDUCTASE FABG"/>
    <property type="match status" value="1"/>
</dbReference>
<comment type="caution">
    <text evidence="2">The sequence shown here is derived from an EMBL/GenBank/DDBJ whole genome shotgun (WGS) entry which is preliminary data.</text>
</comment>